<keyword evidence="3" id="KW-1185">Reference proteome</keyword>
<evidence type="ECO:0008006" key="4">
    <source>
        <dbReference type="Google" id="ProtNLM"/>
    </source>
</evidence>
<accession>A0A1H4L3F4</accession>
<dbReference type="AlphaFoldDB" id="A0A1H4L3F4"/>
<evidence type="ECO:0000256" key="1">
    <source>
        <dbReference type="SAM" id="MobiDB-lite"/>
    </source>
</evidence>
<dbReference type="EMBL" id="FNRY01000001">
    <property type="protein sequence ID" value="SEB65290.1"/>
    <property type="molecule type" value="Genomic_DNA"/>
</dbReference>
<feature type="compositionally biased region" description="Basic and acidic residues" evidence="1">
    <location>
        <begin position="25"/>
        <end position="43"/>
    </location>
</feature>
<evidence type="ECO:0000313" key="3">
    <source>
        <dbReference type="Proteomes" id="UP000199183"/>
    </source>
</evidence>
<organism evidence="2 3">
    <name type="scientific">Paramicrobacterium humi</name>
    <dbReference type="NCBI Taxonomy" id="640635"/>
    <lineage>
        <taxon>Bacteria</taxon>
        <taxon>Bacillati</taxon>
        <taxon>Actinomycetota</taxon>
        <taxon>Actinomycetes</taxon>
        <taxon>Micrococcales</taxon>
        <taxon>Microbacteriaceae</taxon>
        <taxon>Paramicrobacterium</taxon>
    </lineage>
</organism>
<gene>
    <name evidence="2" type="ORF">SAMN04489806_1411</name>
</gene>
<evidence type="ECO:0000313" key="2">
    <source>
        <dbReference type="EMBL" id="SEB65290.1"/>
    </source>
</evidence>
<name>A0A1H4L3F4_9MICO</name>
<sequence length="57" mass="6198">MADMTPEEKRHDQLTTAPNATEEDAAPRIEVSKTEDGTTRIDIADTAAVRPGEADEE</sequence>
<proteinExistence type="predicted"/>
<dbReference type="OrthoDB" id="5120364at2"/>
<protein>
    <recommendedName>
        <fullName evidence="4">Multidrug transporter</fullName>
    </recommendedName>
</protein>
<reference evidence="2 3" key="1">
    <citation type="submission" date="2016-10" db="EMBL/GenBank/DDBJ databases">
        <authorList>
            <person name="de Groot N.N."/>
        </authorList>
    </citation>
    <scope>NUCLEOTIDE SEQUENCE [LARGE SCALE GENOMIC DNA]</scope>
    <source>
        <strain evidence="2 3">DSM 21799</strain>
    </source>
</reference>
<dbReference type="Proteomes" id="UP000199183">
    <property type="component" value="Unassembled WGS sequence"/>
</dbReference>
<feature type="region of interest" description="Disordered" evidence="1">
    <location>
        <begin position="1"/>
        <end position="57"/>
    </location>
</feature>
<dbReference type="RefSeq" id="WP_143033989.1">
    <property type="nucleotide sequence ID" value="NZ_FNRY01000001.1"/>
</dbReference>
<feature type="compositionally biased region" description="Basic and acidic residues" evidence="1">
    <location>
        <begin position="1"/>
        <end position="13"/>
    </location>
</feature>